<sequence length="91" mass="10201">MPGPSRPRQPDGSARKARRDDEATGPRRVYQGCLTQKTFTTPAHLTGSSQKKWHIMMPSRYASPWNKMCGARASMTTTDSKAQNQTNKSFQ</sequence>
<name>A0AAV7QQ70_PLEWA</name>
<dbReference type="Proteomes" id="UP001066276">
    <property type="component" value="Chromosome 6"/>
</dbReference>
<evidence type="ECO:0000256" key="1">
    <source>
        <dbReference type="SAM" id="MobiDB-lite"/>
    </source>
</evidence>
<keyword evidence="3" id="KW-1185">Reference proteome</keyword>
<dbReference type="EMBL" id="JANPWB010000010">
    <property type="protein sequence ID" value="KAJ1142647.1"/>
    <property type="molecule type" value="Genomic_DNA"/>
</dbReference>
<reference evidence="2" key="1">
    <citation type="journal article" date="2022" name="bioRxiv">
        <title>Sequencing and chromosome-scale assembly of the giantPleurodeles waltlgenome.</title>
        <authorList>
            <person name="Brown T."/>
            <person name="Elewa A."/>
            <person name="Iarovenko S."/>
            <person name="Subramanian E."/>
            <person name="Araus A.J."/>
            <person name="Petzold A."/>
            <person name="Susuki M."/>
            <person name="Suzuki K.-i.T."/>
            <person name="Hayashi T."/>
            <person name="Toyoda A."/>
            <person name="Oliveira C."/>
            <person name="Osipova E."/>
            <person name="Leigh N.D."/>
            <person name="Simon A."/>
            <person name="Yun M.H."/>
        </authorList>
    </citation>
    <scope>NUCLEOTIDE SEQUENCE</scope>
    <source>
        <strain evidence="2">20211129_DDA</strain>
        <tissue evidence="2">Liver</tissue>
    </source>
</reference>
<organism evidence="2 3">
    <name type="scientific">Pleurodeles waltl</name>
    <name type="common">Iberian ribbed newt</name>
    <dbReference type="NCBI Taxonomy" id="8319"/>
    <lineage>
        <taxon>Eukaryota</taxon>
        <taxon>Metazoa</taxon>
        <taxon>Chordata</taxon>
        <taxon>Craniata</taxon>
        <taxon>Vertebrata</taxon>
        <taxon>Euteleostomi</taxon>
        <taxon>Amphibia</taxon>
        <taxon>Batrachia</taxon>
        <taxon>Caudata</taxon>
        <taxon>Salamandroidea</taxon>
        <taxon>Salamandridae</taxon>
        <taxon>Pleurodelinae</taxon>
        <taxon>Pleurodeles</taxon>
    </lineage>
</organism>
<dbReference type="AlphaFoldDB" id="A0AAV7QQ70"/>
<comment type="caution">
    <text evidence="2">The sequence shown here is derived from an EMBL/GenBank/DDBJ whole genome shotgun (WGS) entry which is preliminary data.</text>
</comment>
<gene>
    <name evidence="2" type="ORF">NDU88_008960</name>
</gene>
<protein>
    <submittedName>
        <fullName evidence="2">Uncharacterized protein</fullName>
    </submittedName>
</protein>
<feature type="region of interest" description="Disordered" evidence="1">
    <location>
        <begin position="1"/>
        <end position="29"/>
    </location>
</feature>
<evidence type="ECO:0000313" key="3">
    <source>
        <dbReference type="Proteomes" id="UP001066276"/>
    </source>
</evidence>
<proteinExistence type="predicted"/>
<evidence type="ECO:0000313" key="2">
    <source>
        <dbReference type="EMBL" id="KAJ1142647.1"/>
    </source>
</evidence>
<accession>A0AAV7QQ70</accession>